<dbReference type="RefSeq" id="XP_066075246.1">
    <property type="nucleotide sequence ID" value="XM_066219149.1"/>
</dbReference>
<evidence type="ECO:0000313" key="2">
    <source>
        <dbReference type="EMBL" id="WWC88483.1"/>
    </source>
</evidence>
<dbReference type="Proteomes" id="UP001355207">
    <property type="component" value="Chromosome 4"/>
</dbReference>
<dbReference type="AlphaFoldDB" id="A0AAX4JVD7"/>
<evidence type="ECO:0000313" key="3">
    <source>
        <dbReference type="Proteomes" id="UP001355207"/>
    </source>
</evidence>
<organism evidence="2 3">
    <name type="scientific">Kwoniella dendrophila CBS 6074</name>
    <dbReference type="NCBI Taxonomy" id="1295534"/>
    <lineage>
        <taxon>Eukaryota</taxon>
        <taxon>Fungi</taxon>
        <taxon>Dikarya</taxon>
        <taxon>Basidiomycota</taxon>
        <taxon>Agaricomycotina</taxon>
        <taxon>Tremellomycetes</taxon>
        <taxon>Tremellales</taxon>
        <taxon>Cryptococcaceae</taxon>
        <taxon>Kwoniella</taxon>
    </lineage>
</organism>
<sequence length="266" mass="29978">MFRFFTILAISSPIDTNVNRRNEPLSRRDEGRPLWGPDGPKPEDIKKDGLEDDWFLTGAAAIANTKGSSIIQDIFTLEEKPGTEKIESVIISLYSIKGINTAEKDGVAPEPQKQSVKFTDVTDKFSGSNDHWWIAALEYAAMQTGGDSHIKSDGFKKQGGPLEAWLMITGKHLIESKIDRKKQDWQTELWEPISKVPENYYMCIKSVSNPTDKIKDSITSDTWYAVLGHDNDEIVTLFDVKKGADFKLPFQDLKDNVGWIVIPKEN</sequence>
<dbReference type="InterPro" id="IPR038765">
    <property type="entry name" value="Papain-like_cys_pep_sf"/>
</dbReference>
<dbReference type="SUPFAM" id="SSF54001">
    <property type="entry name" value="Cysteine proteinases"/>
    <property type="match status" value="1"/>
</dbReference>
<evidence type="ECO:0000256" key="1">
    <source>
        <dbReference type="SAM" id="MobiDB-lite"/>
    </source>
</evidence>
<evidence type="ECO:0008006" key="4">
    <source>
        <dbReference type="Google" id="ProtNLM"/>
    </source>
</evidence>
<gene>
    <name evidence="2" type="ORF">L201_003394</name>
</gene>
<protein>
    <recommendedName>
        <fullName evidence="4">Calpain catalytic domain-containing protein</fullName>
    </recommendedName>
</protein>
<keyword evidence="3" id="KW-1185">Reference proteome</keyword>
<reference evidence="2 3" key="1">
    <citation type="submission" date="2024-01" db="EMBL/GenBank/DDBJ databases">
        <title>Comparative genomics of Cryptococcus and Kwoniella reveals pathogenesis evolution and contrasting modes of karyotype evolution via chromosome fusion or intercentromeric recombination.</title>
        <authorList>
            <person name="Coelho M.A."/>
            <person name="David-Palma M."/>
            <person name="Shea T."/>
            <person name="Bowers K."/>
            <person name="McGinley-Smith S."/>
            <person name="Mohammad A.W."/>
            <person name="Gnirke A."/>
            <person name="Yurkov A.M."/>
            <person name="Nowrousian M."/>
            <person name="Sun S."/>
            <person name="Cuomo C.A."/>
            <person name="Heitman J."/>
        </authorList>
    </citation>
    <scope>NUCLEOTIDE SEQUENCE [LARGE SCALE GENOMIC DNA]</scope>
    <source>
        <strain evidence="2 3">CBS 6074</strain>
    </source>
</reference>
<feature type="compositionally biased region" description="Basic and acidic residues" evidence="1">
    <location>
        <begin position="18"/>
        <end position="32"/>
    </location>
</feature>
<dbReference type="EMBL" id="CP144101">
    <property type="protein sequence ID" value="WWC88483.1"/>
    <property type="molecule type" value="Genomic_DNA"/>
</dbReference>
<proteinExistence type="predicted"/>
<accession>A0AAX4JVD7</accession>
<feature type="region of interest" description="Disordered" evidence="1">
    <location>
        <begin position="18"/>
        <end position="43"/>
    </location>
</feature>
<dbReference type="GeneID" id="91094064"/>
<name>A0AAX4JVD7_9TREE</name>